<organism evidence="2 3">
    <name type="scientific">Colletotrichum chrysophilum</name>
    <dbReference type="NCBI Taxonomy" id="1836956"/>
    <lineage>
        <taxon>Eukaryota</taxon>
        <taxon>Fungi</taxon>
        <taxon>Dikarya</taxon>
        <taxon>Ascomycota</taxon>
        <taxon>Pezizomycotina</taxon>
        <taxon>Sordariomycetes</taxon>
        <taxon>Hypocreomycetidae</taxon>
        <taxon>Glomerellales</taxon>
        <taxon>Glomerellaceae</taxon>
        <taxon>Colletotrichum</taxon>
        <taxon>Colletotrichum gloeosporioides species complex</taxon>
    </lineage>
</organism>
<keyword evidence="1" id="KW-0040">ANK repeat</keyword>
<proteinExistence type="predicted"/>
<gene>
    <name evidence="2" type="ORF">CCHR01_07493</name>
</gene>
<dbReference type="EMBL" id="JAQOWY010000133">
    <property type="protein sequence ID" value="KAK1849845.1"/>
    <property type="molecule type" value="Genomic_DNA"/>
</dbReference>
<evidence type="ECO:0000313" key="3">
    <source>
        <dbReference type="Proteomes" id="UP001243330"/>
    </source>
</evidence>
<feature type="repeat" description="ANK" evidence="1">
    <location>
        <begin position="300"/>
        <end position="332"/>
    </location>
</feature>
<dbReference type="AlphaFoldDB" id="A0AAD9AM02"/>
<keyword evidence="3" id="KW-1185">Reference proteome</keyword>
<reference evidence="2" key="1">
    <citation type="submission" date="2023-01" db="EMBL/GenBank/DDBJ databases">
        <title>Colletotrichum chrysophilum M932 genome sequence.</title>
        <authorList>
            <person name="Baroncelli R."/>
        </authorList>
    </citation>
    <scope>NUCLEOTIDE SEQUENCE</scope>
    <source>
        <strain evidence="2">M932</strain>
    </source>
</reference>
<comment type="caution">
    <text evidence="2">The sequence shown here is derived from an EMBL/GenBank/DDBJ whole genome shotgun (WGS) entry which is preliminary data.</text>
</comment>
<evidence type="ECO:0000313" key="2">
    <source>
        <dbReference type="EMBL" id="KAK1849845.1"/>
    </source>
</evidence>
<dbReference type="InterPro" id="IPR002110">
    <property type="entry name" value="Ankyrin_rpt"/>
</dbReference>
<protein>
    <submittedName>
        <fullName evidence="2">Ankyrin repeat-containing protein</fullName>
    </submittedName>
</protein>
<dbReference type="Proteomes" id="UP001243330">
    <property type="component" value="Unassembled WGS sequence"/>
</dbReference>
<name>A0AAD9AM02_9PEZI</name>
<accession>A0AAD9AM02</accession>
<dbReference type="PROSITE" id="PS50088">
    <property type="entry name" value="ANK_REPEAT"/>
    <property type="match status" value="1"/>
</dbReference>
<evidence type="ECO:0000256" key="1">
    <source>
        <dbReference type="PROSITE-ProRule" id="PRU00023"/>
    </source>
</evidence>
<sequence length="684" mass="77528">MAEALGLGASVIAIVDIATKTGSAYLKIQKLWREVRNVPVMLREKAEDIQISGELVANIEANLAKSLLLGLASDHALLEKIIRRCHSALNELKHEVDQIHTRLMSKQGLKHKITSAKAALKKEDLEGLSVTFDRALRLLQMAQVEAQLRIIAINWNAIPPASIKGQADSTRSWTSMTNKKTREAVKRDTHDNDRVPKEGKKISKISCHSPIIKRFRKFSFDFGQTGGFHPTMTAFGWLNWSVYSIIAKRANMGWQINLRAHDVVRGFDEDFWGLMKQDDYHGFLRYMDDRRMSLFVRSASGRDILSIAVAFGSANITKALIKQGLKIDSGDYIARWYITEAIGRLWYYDSNSAGFNSHMMDMLSENGLGDVLDGADGLLMSLAHGITLRGFEALLSQCAPNRDLTFAERSRLLRTMAYRTIRGDWTLDQVFGLLPEAMVRNKTWLVQSRSQGEYSVLHSLAVAAMNSSMGLSNPTEKHRWAQLLTDCIKLDPLGLQHADAGPPFKLPGWSRHIKLTPFSAIFYGVCVQQLVSDRQHVDIFDQMNEILRFWVGILASAGVNLLEFGRMEKRFHKTAEAPRLPEFFAKTPFAKSSDGGLLVEKGGCRYLVAGVTYGRLPEHWKVWVTRENHEYAGDFWGMIEDQTRSIPGSWPLEPEDHGMTIWDWMQRERHPLLWSEYQRNRIPS</sequence>